<organism evidence="2 3">
    <name type="scientific">Dermatophagoides farinae</name>
    <name type="common">American house dust mite</name>
    <dbReference type="NCBI Taxonomy" id="6954"/>
    <lineage>
        <taxon>Eukaryota</taxon>
        <taxon>Metazoa</taxon>
        <taxon>Ecdysozoa</taxon>
        <taxon>Arthropoda</taxon>
        <taxon>Chelicerata</taxon>
        <taxon>Arachnida</taxon>
        <taxon>Acari</taxon>
        <taxon>Acariformes</taxon>
        <taxon>Sarcoptiformes</taxon>
        <taxon>Astigmata</taxon>
        <taxon>Psoroptidia</taxon>
        <taxon>Analgoidea</taxon>
        <taxon>Pyroglyphidae</taxon>
        <taxon>Dermatophagoidinae</taxon>
        <taxon>Dermatophagoides</taxon>
    </lineage>
</organism>
<evidence type="ECO:0000313" key="3">
    <source>
        <dbReference type="Proteomes" id="UP000790347"/>
    </source>
</evidence>
<sequence>MINHTVAMIYPSSSYGMNRYGYGTNIDAAIISKQDLRIIPVQSLRINGPNPMIDIASTNNMITLRFNTISSQINTIQKHHGIMAKTHKANFMAEPDILVQNIQKPVIQNVREIIQPYRKVFQEIRPVQEKIETVISKGTDDNGQNHHNDHTSSSSSSSIPVKYSENIDKHADESK</sequence>
<feature type="compositionally biased region" description="Basic and acidic residues" evidence="1">
    <location>
        <begin position="137"/>
        <end position="150"/>
    </location>
</feature>
<accession>A0A922HT14</accession>
<feature type="region of interest" description="Disordered" evidence="1">
    <location>
        <begin position="137"/>
        <end position="175"/>
    </location>
</feature>
<dbReference type="AlphaFoldDB" id="A0A922HT14"/>
<comment type="caution">
    <text evidence="2">The sequence shown here is derived from an EMBL/GenBank/DDBJ whole genome shotgun (WGS) entry which is preliminary data.</text>
</comment>
<proteinExistence type="predicted"/>
<reference evidence="2" key="2">
    <citation type="journal article" date="2022" name="Res Sq">
        <title>Comparative Genomics Reveals Insights into the Divergent Evolution of Astigmatic Mites and Household Pest Adaptations.</title>
        <authorList>
            <person name="Xiong Q."/>
            <person name="Wan A.T.-Y."/>
            <person name="Liu X.-Y."/>
            <person name="Fung C.S.-H."/>
            <person name="Xiao X."/>
            <person name="Malainual N."/>
            <person name="Hou J."/>
            <person name="Wang L."/>
            <person name="Wang M."/>
            <person name="Yang K."/>
            <person name="Cui Y."/>
            <person name="Leung E."/>
            <person name="Nong W."/>
            <person name="Shin S.-K."/>
            <person name="Au S."/>
            <person name="Jeong K.Y."/>
            <person name="Chew F.T."/>
            <person name="Hui J."/>
            <person name="Leung T.F."/>
            <person name="Tungtrongchitr A."/>
            <person name="Zhong N."/>
            <person name="Liu Z."/>
            <person name="Tsui S."/>
        </authorList>
    </citation>
    <scope>NUCLEOTIDE SEQUENCE</scope>
    <source>
        <strain evidence="2">Derf</strain>
        <tissue evidence="2">Whole organism</tissue>
    </source>
</reference>
<feature type="compositionally biased region" description="Basic and acidic residues" evidence="1">
    <location>
        <begin position="165"/>
        <end position="175"/>
    </location>
</feature>
<keyword evidence="3" id="KW-1185">Reference proteome</keyword>
<name>A0A922HT14_DERFA</name>
<dbReference type="Proteomes" id="UP000790347">
    <property type="component" value="Unassembled WGS sequence"/>
</dbReference>
<evidence type="ECO:0000256" key="1">
    <source>
        <dbReference type="SAM" id="MobiDB-lite"/>
    </source>
</evidence>
<reference evidence="2" key="1">
    <citation type="submission" date="2013-05" db="EMBL/GenBank/DDBJ databases">
        <authorList>
            <person name="Yim A.K.Y."/>
            <person name="Chan T.F."/>
            <person name="Ji K.M."/>
            <person name="Liu X.Y."/>
            <person name="Zhou J.W."/>
            <person name="Li R.Q."/>
            <person name="Yang K.Y."/>
            <person name="Li J."/>
            <person name="Li M."/>
            <person name="Law P.T.W."/>
            <person name="Wu Y.L."/>
            <person name="Cai Z.L."/>
            <person name="Qin H."/>
            <person name="Bao Y."/>
            <person name="Leung R.K.K."/>
            <person name="Ng P.K.S."/>
            <person name="Zou J."/>
            <person name="Zhong X.J."/>
            <person name="Ran P.X."/>
            <person name="Zhong N.S."/>
            <person name="Liu Z.G."/>
            <person name="Tsui S.K.W."/>
        </authorList>
    </citation>
    <scope>NUCLEOTIDE SEQUENCE</scope>
    <source>
        <strain evidence="2">Derf</strain>
        <tissue evidence="2">Whole organism</tissue>
    </source>
</reference>
<dbReference type="EMBL" id="ASGP02000006">
    <property type="protein sequence ID" value="KAH9501041.1"/>
    <property type="molecule type" value="Genomic_DNA"/>
</dbReference>
<gene>
    <name evidence="2" type="ORF">DERF_011911</name>
</gene>
<protein>
    <submittedName>
        <fullName evidence="2">Uncharacterized protein</fullName>
    </submittedName>
</protein>
<evidence type="ECO:0000313" key="2">
    <source>
        <dbReference type="EMBL" id="KAH9501041.1"/>
    </source>
</evidence>